<keyword evidence="1" id="KW-1003">Cell membrane</keyword>
<sequence length="70" mass="7745">MIKLKLYAALALILLVLIVVFQNTQAVETRFLFVSFTMPRAALLTITFMVGAVAGLLLSFALSKKTPRKM</sequence>
<organism evidence="7 8">
    <name type="scientific">Pontiella desulfatans</name>
    <dbReference type="NCBI Taxonomy" id="2750659"/>
    <lineage>
        <taxon>Bacteria</taxon>
        <taxon>Pseudomonadati</taxon>
        <taxon>Kiritimatiellota</taxon>
        <taxon>Kiritimatiellia</taxon>
        <taxon>Kiritimatiellales</taxon>
        <taxon>Pontiellaceae</taxon>
        <taxon>Pontiella</taxon>
    </lineage>
</organism>
<dbReference type="Proteomes" id="UP000366872">
    <property type="component" value="Unassembled WGS sequence"/>
</dbReference>
<evidence type="ECO:0000256" key="4">
    <source>
        <dbReference type="ARBA" id="ARBA00023136"/>
    </source>
</evidence>
<dbReference type="GO" id="GO:0005886">
    <property type="term" value="C:plasma membrane"/>
    <property type="evidence" value="ECO:0007669"/>
    <property type="project" value="InterPro"/>
</dbReference>
<feature type="transmembrane region" description="Helical" evidence="5">
    <location>
        <begin position="42"/>
        <end position="62"/>
    </location>
</feature>
<keyword evidence="4 5" id="KW-0472">Membrane</keyword>
<dbReference type="EMBL" id="CAAHFG010000004">
    <property type="protein sequence ID" value="VGO16779.1"/>
    <property type="molecule type" value="Genomic_DNA"/>
</dbReference>
<evidence type="ECO:0000313" key="8">
    <source>
        <dbReference type="Proteomes" id="UP000366872"/>
    </source>
</evidence>
<keyword evidence="3 5" id="KW-1133">Transmembrane helix</keyword>
<accession>A0A6C2UA68</accession>
<name>A0A6C2UA68_PONDE</name>
<keyword evidence="8" id="KW-1185">Reference proteome</keyword>
<evidence type="ECO:0000256" key="5">
    <source>
        <dbReference type="SAM" id="Phobius"/>
    </source>
</evidence>
<feature type="domain" description="Lipopolysaccharide assembly protein A" evidence="6">
    <location>
        <begin position="22"/>
        <end position="61"/>
    </location>
</feature>
<dbReference type="Pfam" id="PF06305">
    <property type="entry name" value="LapA_dom"/>
    <property type="match status" value="1"/>
</dbReference>
<evidence type="ECO:0000256" key="2">
    <source>
        <dbReference type="ARBA" id="ARBA00022692"/>
    </source>
</evidence>
<evidence type="ECO:0000256" key="1">
    <source>
        <dbReference type="ARBA" id="ARBA00022475"/>
    </source>
</evidence>
<protein>
    <recommendedName>
        <fullName evidence="6">Lipopolysaccharide assembly protein A domain-containing protein</fullName>
    </recommendedName>
</protein>
<proteinExistence type="predicted"/>
<keyword evidence="2 5" id="KW-0812">Transmembrane</keyword>
<dbReference type="AlphaFoldDB" id="A0A6C2UA68"/>
<dbReference type="InterPro" id="IPR010445">
    <property type="entry name" value="LapA_dom"/>
</dbReference>
<evidence type="ECO:0000313" key="7">
    <source>
        <dbReference type="EMBL" id="VGO16779.1"/>
    </source>
</evidence>
<gene>
    <name evidence="7" type="ORF">PDESU_05371</name>
</gene>
<evidence type="ECO:0000256" key="3">
    <source>
        <dbReference type="ARBA" id="ARBA00022989"/>
    </source>
</evidence>
<reference evidence="7 8" key="1">
    <citation type="submission" date="2019-04" db="EMBL/GenBank/DDBJ databases">
        <authorList>
            <person name="Van Vliet M D."/>
        </authorList>
    </citation>
    <scope>NUCLEOTIDE SEQUENCE [LARGE SCALE GENOMIC DNA]</scope>
    <source>
        <strain evidence="7 8">F1</strain>
    </source>
</reference>
<evidence type="ECO:0000259" key="6">
    <source>
        <dbReference type="Pfam" id="PF06305"/>
    </source>
</evidence>
<dbReference type="RefSeq" id="WP_168442619.1">
    <property type="nucleotide sequence ID" value="NZ_CAAHFG010000004.1"/>
</dbReference>